<keyword evidence="3" id="KW-0808">Transferase</keyword>
<dbReference type="GO" id="GO:0003899">
    <property type="term" value="F:DNA-directed RNA polymerase activity"/>
    <property type="evidence" value="ECO:0007669"/>
    <property type="project" value="UniProtKB-EC"/>
</dbReference>
<dbReference type="Pfam" id="PF04563">
    <property type="entry name" value="RNA_pol_Rpb2_1"/>
    <property type="match status" value="1"/>
</dbReference>
<protein>
    <recommendedName>
        <fullName evidence="1">DNA-directed RNA polymerase</fullName>
        <ecNumber evidence="1">2.7.7.6</ecNumber>
    </recommendedName>
</protein>
<dbReference type="OrthoDB" id="9803954at2"/>
<dbReference type="SUPFAM" id="SSF64484">
    <property type="entry name" value="beta and beta-prime subunits of DNA dependent RNA-polymerase"/>
    <property type="match status" value="1"/>
</dbReference>
<dbReference type="EMBL" id="VIFM01000936">
    <property type="protein sequence ID" value="TQF08171.1"/>
    <property type="molecule type" value="Genomic_DNA"/>
</dbReference>
<sequence>LKVTLRLIVFDVDPDTQAKSVKDIKEQDVYMGDMPLMTENGTFIVNGTERVIVSQMHRSPGVFFDHDKGKTHSSGKLLFAARIIPYRGSWLDVEFDAKDIVHVRIDRKRKLPATSLLYALGLDGEEILSTFYN</sequence>
<organism evidence="7 8">
    <name type="scientific">Myxococcus llanfairpwllgwyngyllgogerychwyrndrobwllllantysiliogogogochensis</name>
    <dbReference type="NCBI Taxonomy" id="2590453"/>
    <lineage>
        <taxon>Bacteria</taxon>
        <taxon>Pseudomonadati</taxon>
        <taxon>Myxococcota</taxon>
        <taxon>Myxococcia</taxon>
        <taxon>Myxococcales</taxon>
        <taxon>Cystobacterineae</taxon>
        <taxon>Myxococcaceae</taxon>
        <taxon>Myxococcus</taxon>
    </lineage>
</organism>
<name>A0A540WGN6_9BACT</name>
<evidence type="ECO:0000256" key="4">
    <source>
        <dbReference type="ARBA" id="ARBA00022695"/>
    </source>
</evidence>
<evidence type="ECO:0000256" key="1">
    <source>
        <dbReference type="ARBA" id="ARBA00012418"/>
    </source>
</evidence>
<dbReference type="GO" id="GO:0003677">
    <property type="term" value="F:DNA binding"/>
    <property type="evidence" value="ECO:0007669"/>
    <property type="project" value="InterPro"/>
</dbReference>
<evidence type="ECO:0000256" key="5">
    <source>
        <dbReference type="ARBA" id="ARBA00023163"/>
    </source>
</evidence>
<keyword evidence="4" id="KW-0548">Nucleotidyltransferase</keyword>
<dbReference type="EC" id="2.7.7.6" evidence="1"/>
<dbReference type="InterPro" id="IPR007644">
    <property type="entry name" value="RNA_pol_bsu_protrusion"/>
</dbReference>
<keyword evidence="8" id="KW-1185">Reference proteome</keyword>
<comment type="caution">
    <text evidence="7">The sequence shown here is derived from an EMBL/GenBank/DDBJ whole genome shotgun (WGS) entry which is preliminary data.</text>
</comment>
<gene>
    <name evidence="7" type="ORF">FJV41_51355</name>
</gene>
<proteinExistence type="predicted"/>
<evidence type="ECO:0000313" key="7">
    <source>
        <dbReference type="EMBL" id="TQF08171.1"/>
    </source>
</evidence>
<dbReference type="Gene3D" id="3.90.1110.10">
    <property type="entry name" value="RNA polymerase Rpb2, domain 2"/>
    <property type="match status" value="1"/>
</dbReference>
<dbReference type="InterPro" id="IPR037034">
    <property type="entry name" value="RNA_pol_Rpb2_2_sf"/>
</dbReference>
<dbReference type="Proteomes" id="UP000315369">
    <property type="component" value="Unassembled WGS sequence"/>
</dbReference>
<evidence type="ECO:0000259" key="6">
    <source>
        <dbReference type="Pfam" id="PF04563"/>
    </source>
</evidence>
<feature type="non-terminal residue" evidence="7">
    <location>
        <position position="133"/>
    </location>
</feature>
<evidence type="ECO:0000256" key="3">
    <source>
        <dbReference type="ARBA" id="ARBA00022679"/>
    </source>
</evidence>
<evidence type="ECO:0000256" key="2">
    <source>
        <dbReference type="ARBA" id="ARBA00022478"/>
    </source>
</evidence>
<keyword evidence="2" id="KW-0240">DNA-directed RNA polymerase</keyword>
<feature type="non-terminal residue" evidence="7">
    <location>
        <position position="1"/>
    </location>
</feature>
<feature type="domain" description="RNA polymerase beta subunit protrusion" evidence="6">
    <location>
        <begin position="6"/>
        <end position="76"/>
    </location>
</feature>
<dbReference type="RefSeq" id="WP_141649685.1">
    <property type="nucleotide sequence ID" value="NZ_VIFM01000936.1"/>
</dbReference>
<dbReference type="GO" id="GO:0000428">
    <property type="term" value="C:DNA-directed RNA polymerase complex"/>
    <property type="evidence" value="ECO:0007669"/>
    <property type="project" value="UniProtKB-KW"/>
</dbReference>
<evidence type="ECO:0000313" key="8">
    <source>
        <dbReference type="Proteomes" id="UP000315369"/>
    </source>
</evidence>
<reference evidence="7 8" key="1">
    <citation type="submission" date="2019-06" db="EMBL/GenBank/DDBJ databases">
        <authorList>
            <person name="Livingstone P."/>
            <person name="Whitworth D."/>
        </authorList>
    </citation>
    <scope>NUCLEOTIDE SEQUENCE [LARGE SCALE GENOMIC DNA]</scope>
    <source>
        <strain evidence="7 8">AM401</strain>
    </source>
</reference>
<dbReference type="GO" id="GO:0006351">
    <property type="term" value="P:DNA-templated transcription"/>
    <property type="evidence" value="ECO:0007669"/>
    <property type="project" value="InterPro"/>
</dbReference>
<keyword evidence="5" id="KW-0804">Transcription</keyword>
<dbReference type="AlphaFoldDB" id="A0A540WGN6"/>
<accession>A0A540WGN6</accession>